<dbReference type="GO" id="GO:0005829">
    <property type="term" value="C:cytosol"/>
    <property type="evidence" value="ECO:0007669"/>
    <property type="project" value="TreeGrafter"/>
</dbReference>
<reference evidence="3" key="1">
    <citation type="submission" date="2021-06" db="EMBL/GenBank/DDBJ databases">
        <title>Parelaphostrongylus tenuis whole genome reference sequence.</title>
        <authorList>
            <person name="Garwood T.J."/>
            <person name="Larsen P.A."/>
            <person name="Fountain-Jones N.M."/>
            <person name="Garbe J.R."/>
            <person name="Macchietto M.G."/>
            <person name="Kania S.A."/>
            <person name="Gerhold R.W."/>
            <person name="Richards J.E."/>
            <person name="Wolf T.M."/>
        </authorList>
    </citation>
    <scope>NUCLEOTIDE SEQUENCE</scope>
    <source>
        <strain evidence="3">MNPRO001-30</strain>
        <tissue evidence="3">Meninges</tissue>
    </source>
</reference>
<name>A0AAD5RB91_PARTN</name>
<accession>A0AAD5RB91</accession>
<evidence type="ECO:0000256" key="1">
    <source>
        <dbReference type="SAM" id="MobiDB-lite"/>
    </source>
</evidence>
<dbReference type="Proteomes" id="UP001196413">
    <property type="component" value="Unassembled WGS sequence"/>
</dbReference>
<dbReference type="GO" id="GO:1902387">
    <property type="term" value="F:ceramide 1-phosphate binding"/>
    <property type="evidence" value="ECO:0007669"/>
    <property type="project" value="TreeGrafter"/>
</dbReference>
<dbReference type="InterPro" id="IPR036497">
    <property type="entry name" value="GLTP_sf"/>
</dbReference>
<dbReference type="PANTHER" id="PTHR10219:SF43">
    <property type="entry name" value="GLYCOLIPID TRANSFER PROTEIN DOMAIN-CONTAINING PROTEIN"/>
    <property type="match status" value="1"/>
</dbReference>
<evidence type="ECO:0000313" key="4">
    <source>
        <dbReference type="Proteomes" id="UP001196413"/>
    </source>
</evidence>
<feature type="region of interest" description="Disordered" evidence="1">
    <location>
        <begin position="1"/>
        <end position="34"/>
    </location>
</feature>
<comment type="caution">
    <text evidence="3">The sequence shown here is derived from an EMBL/GenBank/DDBJ whole genome shotgun (WGS) entry which is preliminary data.</text>
</comment>
<gene>
    <name evidence="3" type="ORF">KIN20_035498</name>
</gene>
<dbReference type="GO" id="GO:0016020">
    <property type="term" value="C:membrane"/>
    <property type="evidence" value="ECO:0007669"/>
    <property type="project" value="TreeGrafter"/>
</dbReference>
<evidence type="ECO:0000313" key="3">
    <source>
        <dbReference type="EMBL" id="KAJ1373157.1"/>
    </source>
</evidence>
<feature type="domain" description="Glycolipid transfer protein" evidence="2">
    <location>
        <begin position="104"/>
        <end position="241"/>
    </location>
</feature>
<dbReference type="PANTHER" id="PTHR10219">
    <property type="entry name" value="GLYCOLIPID TRANSFER PROTEIN-RELATED"/>
    <property type="match status" value="1"/>
</dbReference>
<dbReference type="EMBL" id="JAHQIW010007234">
    <property type="protein sequence ID" value="KAJ1373157.1"/>
    <property type="molecule type" value="Genomic_DNA"/>
</dbReference>
<dbReference type="SUPFAM" id="SSF110004">
    <property type="entry name" value="Glycolipid transfer protein, GLTP"/>
    <property type="match status" value="1"/>
</dbReference>
<dbReference type="GO" id="GO:1902388">
    <property type="term" value="F:ceramide 1-phosphate transfer activity"/>
    <property type="evidence" value="ECO:0007669"/>
    <property type="project" value="TreeGrafter"/>
</dbReference>
<evidence type="ECO:0000259" key="2">
    <source>
        <dbReference type="Pfam" id="PF08718"/>
    </source>
</evidence>
<organism evidence="3 4">
    <name type="scientific">Parelaphostrongylus tenuis</name>
    <name type="common">Meningeal worm</name>
    <dbReference type="NCBI Taxonomy" id="148309"/>
    <lineage>
        <taxon>Eukaryota</taxon>
        <taxon>Metazoa</taxon>
        <taxon>Ecdysozoa</taxon>
        <taxon>Nematoda</taxon>
        <taxon>Chromadorea</taxon>
        <taxon>Rhabditida</taxon>
        <taxon>Rhabditina</taxon>
        <taxon>Rhabditomorpha</taxon>
        <taxon>Strongyloidea</taxon>
        <taxon>Metastrongylidae</taxon>
        <taxon>Parelaphostrongylus</taxon>
    </lineage>
</organism>
<sequence>MVRSRVHGLLSHPSSEVGKLVPDRTPEGCGGRRRPRYPSLSALVCRRQAGPLSNCLAESLVELSIRNMVEGSRETVKECPPFRIETVLKNFEAASSEHPSEDVDLVCFIGAYEELNKFIGLLGKIFHFVQMDVREKTSKLSDLCENNPDSYRSVKSMVMFENERRHYPGSKALLALHRALEFIVAFLRALAESANDDSVSSICRKTYEDTLARFHNWVIRKAVGLALYTLPSRGQLISSIQGSMPEEEHVRGILSDVVAKTQVVYSRVHAIYTDYNLHTLL</sequence>
<dbReference type="Gene3D" id="1.10.3520.10">
    <property type="entry name" value="Glycolipid transfer protein"/>
    <property type="match status" value="1"/>
</dbReference>
<proteinExistence type="predicted"/>
<keyword evidence="4" id="KW-1185">Reference proteome</keyword>
<dbReference type="Pfam" id="PF08718">
    <property type="entry name" value="GLTP"/>
    <property type="match status" value="1"/>
</dbReference>
<protein>
    <recommendedName>
        <fullName evidence="2">Glycolipid transfer protein domain-containing protein</fullName>
    </recommendedName>
</protein>
<dbReference type="InterPro" id="IPR014830">
    <property type="entry name" value="Glycolipid_transfer_prot_dom"/>
</dbReference>
<dbReference type="AlphaFoldDB" id="A0AAD5RB91"/>